<protein>
    <recommendedName>
        <fullName evidence="4">AAA+ ATPase domain-containing protein</fullName>
    </recommendedName>
</protein>
<dbReference type="Gene3D" id="3.40.50.300">
    <property type="entry name" value="P-loop containing nucleotide triphosphate hydrolases"/>
    <property type="match status" value="1"/>
</dbReference>
<evidence type="ECO:0008006" key="4">
    <source>
        <dbReference type="Google" id="ProtNLM"/>
    </source>
</evidence>
<dbReference type="VEuPathDB" id="FungiDB:G647_00780"/>
<feature type="region of interest" description="Disordered" evidence="1">
    <location>
        <begin position="593"/>
        <end position="630"/>
    </location>
</feature>
<keyword evidence="3" id="KW-1185">Reference proteome</keyword>
<organism evidence="2 3">
    <name type="scientific">Cladophialophora carrionii</name>
    <dbReference type="NCBI Taxonomy" id="86049"/>
    <lineage>
        <taxon>Eukaryota</taxon>
        <taxon>Fungi</taxon>
        <taxon>Dikarya</taxon>
        <taxon>Ascomycota</taxon>
        <taxon>Pezizomycotina</taxon>
        <taxon>Eurotiomycetes</taxon>
        <taxon>Chaetothyriomycetidae</taxon>
        <taxon>Chaetothyriales</taxon>
        <taxon>Herpotrichiellaceae</taxon>
        <taxon>Cladophialophora</taxon>
    </lineage>
</organism>
<dbReference type="AlphaFoldDB" id="A0A1C1CZE1"/>
<dbReference type="OrthoDB" id="2316594at2759"/>
<sequence length="807" mass="88637">MEPSPPDDSSVETGCLASTTTSPITPGTGNIGSCSSRSDSRQFPNAPSAHVRLAQHHHAHPHPGCILPSSVPTPGQANKDQEARNHLQLIPRVSAADTQSDAKVEEIRTTPLFTHHVRMVMETGRGPLAAGGSVSDIFQQYALLGVRERTYGSRHPDMSNTLSVEQNLVYANMNAPWSVFLCGSQGAGKSHSLSCLLENSLLTSSLAGNNPNPLAGLVFHYDRFTSYESTQLCEAAYLCSASVQVRVLVSPSNVHTMRKLYRHLPGLPAAAPRPEVIPLYFQEHQLNVSRLMTLMAANGEKAAPLYMEVLFKILRDMSTESRGEGRLDYLDFKQRLARQAFSAQQRTPLGMRLALLESFLAHKQQSEQSTARLNRLFNSAQGTLTIVDLSCPFVNENDACALFTICLSLFMEHRGDCGRIIALDEAHKFLTQSGEAEKLTEQLTSIVRQQRHLGTRIIIATQEPTLAPSLLDLCNVSIVHRFNSPAWFEVLRRHLAGAHLCHDHRDAALFEMIIGLKTGQALVFCPSAMLDASAEEGVRRLNDAFIRIQIRNRVTADGGRSILASDDMQGIEREDIPMEELIVPFSAATRSVKAVARPKRLTSDRQNHDSTDASSPAAKNDTDTQPSLRDNRVRLMSEDQDEEFVDALSSTGTDDTQPSVPDNAARSPSTINDHGPERRYPLRTSPARAIMPSPVPAVAEPVPQAVASASRPRLALASAPAKSVTTRSRTKISQDVASVHVREAITALLKDRPNTLKFTAVREQAARSAGLPEGFFTSTEIWTKWSRRKIRELVVSIFLYIRLASVD</sequence>
<evidence type="ECO:0000256" key="1">
    <source>
        <dbReference type="SAM" id="MobiDB-lite"/>
    </source>
</evidence>
<dbReference type="Proteomes" id="UP000094526">
    <property type="component" value="Unassembled WGS sequence"/>
</dbReference>
<dbReference type="STRING" id="86049.A0A1C1CZE1"/>
<comment type="caution">
    <text evidence="2">The sequence shown here is derived from an EMBL/GenBank/DDBJ whole genome shotgun (WGS) entry which is preliminary data.</text>
</comment>
<proteinExistence type="predicted"/>
<feature type="region of interest" description="Disordered" evidence="1">
    <location>
        <begin position="1"/>
        <end position="81"/>
    </location>
</feature>
<feature type="compositionally biased region" description="Low complexity" evidence="1">
    <location>
        <begin position="18"/>
        <end position="28"/>
    </location>
</feature>
<evidence type="ECO:0000313" key="3">
    <source>
        <dbReference type="Proteomes" id="UP000094526"/>
    </source>
</evidence>
<dbReference type="InterPro" id="IPR027417">
    <property type="entry name" value="P-loop_NTPase"/>
</dbReference>
<dbReference type="SUPFAM" id="SSF52540">
    <property type="entry name" value="P-loop containing nucleoside triphosphate hydrolases"/>
    <property type="match status" value="1"/>
</dbReference>
<evidence type="ECO:0000313" key="2">
    <source>
        <dbReference type="EMBL" id="OCT53856.1"/>
    </source>
</evidence>
<dbReference type="VEuPathDB" id="FungiDB:CLCR_09624"/>
<name>A0A1C1CZE1_9EURO</name>
<dbReference type="eggNOG" id="ENOG502QVRG">
    <property type="taxonomic scope" value="Eukaryota"/>
</dbReference>
<dbReference type="EMBL" id="LGRB01000008">
    <property type="protein sequence ID" value="OCT53856.1"/>
    <property type="molecule type" value="Genomic_DNA"/>
</dbReference>
<accession>A0A1C1CZE1</accession>
<gene>
    <name evidence="2" type="ORF">CLCR_09624</name>
</gene>
<feature type="compositionally biased region" description="Polar residues" evidence="1">
    <location>
        <begin position="649"/>
        <end position="672"/>
    </location>
</feature>
<feature type="compositionally biased region" description="Polar residues" evidence="1">
    <location>
        <begin position="32"/>
        <end position="45"/>
    </location>
</feature>
<feature type="region of interest" description="Disordered" evidence="1">
    <location>
        <begin position="649"/>
        <end position="681"/>
    </location>
</feature>
<feature type="compositionally biased region" description="Basic and acidic residues" evidence="1">
    <location>
        <begin position="601"/>
        <end position="611"/>
    </location>
</feature>
<reference evidence="3" key="1">
    <citation type="submission" date="2015-07" db="EMBL/GenBank/DDBJ databases">
        <authorList>
            <person name="Teixeira M.M."/>
            <person name="Souza R.C."/>
            <person name="Almeida L.G."/>
            <person name="Vicente V.A."/>
            <person name="de Hoog S."/>
            <person name="Bocca A.L."/>
            <person name="de Almeida S.R."/>
            <person name="Vasconcelos A.T."/>
            <person name="Felipe M.S."/>
        </authorList>
    </citation>
    <scope>NUCLEOTIDE SEQUENCE [LARGE SCALE GENOMIC DNA]</scope>
    <source>
        <strain evidence="3">KSF</strain>
    </source>
</reference>